<evidence type="ECO:0000256" key="10">
    <source>
        <dbReference type="RuleBase" id="RU000461"/>
    </source>
</evidence>
<dbReference type="Gene3D" id="1.10.630.10">
    <property type="entry name" value="Cytochrome P450"/>
    <property type="match status" value="1"/>
</dbReference>
<keyword evidence="4 9" id="KW-0349">Heme</keyword>
<evidence type="ECO:0000256" key="7">
    <source>
        <dbReference type="ARBA" id="ARBA00023004"/>
    </source>
</evidence>
<organism evidence="12 13">
    <name type="scientific">Dendrothele bispora (strain CBS 962.96)</name>
    <dbReference type="NCBI Taxonomy" id="1314807"/>
    <lineage>
        <taxon>Eukaryota</taxon>
        <taxon>Fungi</taxon>
        <taxon>Dikarya</taxon>
        <taxon>Basidiomycota</taxon>
        <taxon>Agaricomycotina</taxon>
        <taxon>Agaricomycetes</taxon>
        <taxon>Agaricomycetidae</taxon>
        <taxon>Agaricales</taxon>
        <taxon>Agaricales incertae sedis</taxon>
        <taxon>Dendrothele</taxon>
    </lineage>
</organism>
<name>A0A4S8MC85_DENBC</name>
<dbReference type="PRINTS" id="PR00463">
    <property type="entry name" value="EP450I"/>
</dbReference>
<feature type="signal peptide" evidence="11">
    <location>
        <begin position="1"/>
        <end position="24"/>
    </location>
</feature>
<dbReference type="AlphaFoldDB" id="A0A4S8MC85"/>
<evidence type="ECO:0000256" key="6">
    <source>
        <dbReference type="ARBA" id="ARBA00023002"/>
    </source>
</evidence>
<evidence type="ECO:0000256" key="1">
    <source>
        <dbReference type="ARBA" id="ARBA00001971"/>
    </source>
</evidence>
<protein>
    <submittedName>
        <fullName evidence="12">Cytochrome P450</fullName>
    </submittedName>
</protein>
<dbReference type="InterPro" id="IPR002401">
    <property type="entry name" value="Cyt_P450_E_grp-I"/>
</dbReference>
<dbReference type="InterPro" id="IPR050364">
    <property type="entry name" value="Cytochrome_P450_fung"/>
</dbReference>
<evidence type="ECO:0000256" key="9">
    <source>
        <dbReference type="PIRSR" id="PIRSR602401-1"/>
    </source>
</evidence>
<keyword evidence="8 10" id="KW-0503">Monooxygenase</keyword>
<comment type="pathway">
    <text evidence="2">Secondary metabolite biosynthesis.</text>
</comment>
<dbReference type="GO" id="GO:0005506">
    <property type="term" value="F:iron ion binding"/>
    <property type="evidence" value="ECO:0007669"/>
    <property type="project" value="InterPro"/>
</dbReference>
<dbReference type="GO" id="GO:0016705">
    <property type="term" value="F:oxidoreductase activity, acting on paired donors, with incorporation or reduction of molecular oxygen"/>
    <property type="evidence" value="ECO:0007669"/>
    <property type="project" value="InterPro"/>
</dbReference>
<evidence type="ECO:0000256" key="11">
    <source>
        <dbReference type="SAM" id="SignalP"/>
    </source>
</evidence>
<keyword evidence="5 9" id="KW-0479">Metal-binding</keyword>
<evidence type="ECO:0000313" key="13">
    <source>
        <dbReference type="Proteomes" id="UP000297245"/>
    </source>
</evidence>
<dbReference type="PRINTS" id="PR00385">
    <property type="entry name" value="P450"/>
</dbReference>
<gene>
    <name evidence="12" type="ORF">K435DRAFT_828078</name>
</gene>
<evidence type="ECO:0000256" key="8">
    <source>
        <dbReference type="ARBA" id="ARBA00023033"/>
    </source>
</evidence>
<feature type="chain" id="PRO_5020676187" evidence="11">
    <location>
        <begin position="25"/>
        <end position="514"/>
    </location>
</feature>
<feature type="binding site" description="axial binding residue" evidence="9">
    <location>
        <position position="437"/>
    </location>
    <ligand>
        <name>heme</name>
        <dbReference type="ChEBI" id="CHEBI:30413"/>
    </ligand>
    <ligandPart>
        <name>Fe</name>
        <dbReference type="ChEBI" id="CHEBI:18248"/>
    </ligandPart>
</feature>
<evidence type="ECO:0000256" key="2">
    <source>
        <dbReference type="ARBA" id="ARBA00005179"/>
    </source>
</evidence>
<keyword evidence="13" id="KW-1185">Reference proteome</keyword>
<dbReference type="InterPro" id="IPR036396">
    <property type="entry name" value="Cyt_P450_sf"/>
</dbReference>
<evidence type="ECO:0000256" key="3">
    <source>
        <dbReference type="ARBA" id="ARBA00010617"/>
    </source>
</evidence>
<dbReference type="GO" id="GO:0004497">
    <property type="term" value="F:monooxygenase activity"/>
    <property type="evidence" value="ECO:0007669"/>
    <property type="project" value="UniProtKB-KW"/>
</dbReference>
<accession>A0A4S8MC85</accession>
<evidence type="ECO:0000256" key="4">
    <source>
        <dbReference type="ARBA" id="ARBA00022617"/>
    </source>
</evidence>
<dbReference type="SUPFAM" id="SSF48264">
    <property type="entry name" value="Cytochrome P450"/>
    <property type="match status" value="1"/>
</dbReference>
<evidence type="ECO:0000313" key="12">
    <source>
        <dbReference type="EMBL" id="THU99940.1"/>
    </source>
</evidence>
<dbReference type="PANTHER" id="PTHR46300">
    <property type="entry name" value="P450, PUTATIVE (EUROFUNG)-RELATED-RELATED"/>
    <property type="match status" value="1"/>
</dbReference>
<sequence>MELSPILLVFPALWILYRAFSTHAKLPLPPGPKGLPFIGSLLQFVRDKKNPKPQWAKYLDMGKTYDSDIVHINVLGDHTIVLNTVKATDELLEKRSAIYSDRPPMYMVNDLCGWDWDPAHLRYSDHWRLHRKLLHQYFQPRAINSYYPFQRKEVSVLLKKLLQSPENLHSHVRHHSGSIILRVSYGITSQEEKDYYVVLANRAIQGLIQAVNHGSFLVDFFPLLKYVPSWVPGAEFKRKAKVWAQYATELREGPWQKLQAATAAGTRVPSCFATENMEKFDSQLEEMGEVIKNCAGIAYLAGSDTTVALVLSTILMLIHHPEVQARAQAELDSVIGTTRLPDFSDRENVPYIEAILNETLRMYPVTPLALPHHSLEDDVYEGYFIPKGSTVVGNAGAILHDPEVYHDPYKFNPDRFLVRNPPPNPALYAFGFGRRICPGRYLALDSAWLVIACILATSTIKKAVDDNGNEIEAVIDYHDGLVWHPQPFKCRFVPRSSEALMLMQTGFENEADVE</sequence>
<reference evidence="12 13" key="1">
    <citation type="journal article" date="2019" name="Nat. Ecol. Evol.">
        <title>Megaphylogeny resolves global patterns of mushroom evolution.</title>
        <authorList>
            <person name="Varga T."/>
            <person name="Krizsan K."/>
            <person name="Foldi C."/>
            <person name="Dima B."/>
            <person name="Sanchez-Garcia M."/>
            <person name="Sanchez-Ramirez S."/>
            <person name="Szollosi G.J."/>
            <person name="Szarkandi J.G."/>
            <person name="Papp V."/>
            <person name="Albert L."/>
            <person name="Andreopoulos W."/>
            <person name="Angelini C."/>
            <person name="Antonin V."/>
            <person name="Barry K.W."/>
            <person name="Bougher N.L."/>
            <person name="Buchanan P."/>
            <person name="Buyck B."/>
            <person name="Bense V."/>
            <person name="Catcheside P."/>
            <person name="Chovatia M."/>
            <person name="Cooper J."/>
            <person name="Damon W."/>
            <person name="Desjardin D."/>
            <person name="Finy P."/>
            <person name="Geml J."/>
            <person name="Haridas S."/>
            <person name="Hughes K."/>
            <person name="Justo A."/>
            <person name="Karasinski D."/>
            <person name="Kautmanova I."/>
            <person name="Kiss B."/>
            <person name="Kocsube S."/>
            <person name="Kotiranta H."/>
            <person name="LaButti K.M."/>
            <person name="Lechner B.E."/>
            <person name="Liimatainen K."/>
            <person name="Lipzen A."/>
            <person name="Lukacs Z."/>
            <person name="Mihaltcheva S."/>
            <person name="Morgado L.N."/>
            <person name="Niskanen T."/>
            <person name="Noordeloos M.E."/>
            <person name="Ohm R.A."/>
            <person name="Ortiz-Santana B."/>
            <person name="Ovrebo C."/>
            <person name="Racz N."/>
            <person name="Riley R."/>
            <person name="Savchenko A."/>
            <person name="Shiryaev A."/>
            <person name="Soop K."/>
            <person name="Spirin V."/>
            <person name="Szebenyi C."/>
            <person name="Tomsovsky M."/>
            <person name="Tulloss R.E."/>
            <person name="Uehling J."/>
            <person name="Grigoriev I.V."/>
            <person name="Vagvolgyi C."/>
            <person name="Papp T."/>
            <person name="Martin F.M."/>
            <person name="Miettinen O."/>
            <person name="Hibbett D.S."/>
            <person name="Nagy L.G."/>
        </authorList>
    </citation>
    <scope>NUCLEOTIDE SEQUENCE [LARGE SCALE GENOMIC DNA]</scope>
    <source>
        <strain evidence="12 13">CBS 962.96</strain>
    </source>
</reference>
<dbReference type="Pfam" id="PF00067">
    <property type="entry name" value="p450"/>
    <property type="match status" value="1"/>
</dbReference>
<comment type="cofactor">
    <cofactor evidence="1 9">
        <name>heme</name>
        <dbReference type="ChEBI" id="CHEBI:30413"/>
    </cofactor>
</comment>
<dbReference type="GO" id="GO:0020037">
    <property type="term" value="F:heme binding"/>
    <property type="evidence" value="ECO:0007669"/>
    <property type="project" value="InterPro"/>
</dbReference>
<dbReference type="EMBL" id="ML179111">
    <property type="protein sequence ID" value="THU99940.1"/>
    <property type="molecule type" value="Genomic_DNA"/>
</dbReference>
<keyword evidence="6 10" id="KW-0560">Oxidoreductase</keyword>
<dbReference type="CDD" id="cd11065">
    <property type="entry name" value="CYP64-like"/>
    <property type="match status" value="1"/>
</dbReference>
<dbReference type="Proteomes" id="UP000297245">
    <property type="component" value="Unassembled WGS sequence"/>
</dbReference>
<comment type="similarity">
    <text evidence="3 10">Belongs to the cytochrome P450 family.</text>
</comment>
<dbReference type="InterPro" id="IPR017972">
    <property type="entry name" value="Cyt_P450_CS"/>
</dbReference>
<evidence type="ECO:0000256" key="5">
    <source>
        <dbReference type="ARBA" id="ARBA00022723"/>
    </source>
</evidence>
<proteinExistence type="inferred from homology"/>
<dbReference type="PANTHER" id="PTHR46300:SF7">
    <property type="entry name" value="P450, PUTATIVE (EUROFUNG)-RELATED"/>
    <property type="match status" value="1"/>
</dbReference>
<dbReference type="InterPro" id="IPR001128">
    <property type="entry name" value="Cyt_P450"/>
</dbReference>
<dbReference type="PROSITE" id="PS00086">
    <property type="entry name" value="CYTOCHROME_P450"/>
    <property type="match status" value="1"/>
</dbReference>
<dbReference type="OrthoDB" id="2789670at2759"/>
<keyword evidence="11" id="KW-0732">Signal</keyword>
<keyword evidence="7 9" id="KW-0408">Iron</keyword>